<comment type="caution">
    <text evidence="1">The sequence shown here is derived from an EMBL/GenBank/DDBJ whole genome shotgun (WGS) entry which is preliminary data.</text>
</comment>
<dbReference type="Gene3D" id="3.30.70.100">
    <property type="match status" value="1"/>
</dbReference>
<dbReference type="AlphaFoldDB" id="A0A0A8HND0"/>
<dbReference type="RefSeq" id="WP_039644660.1">
    <property type="nucleotide sequence ID" value="NZ_CP008747.1"/>
</dbReference>
<dbReference type="STRING" id="1284.SHYC_03855"/>
<dbReference type="HOGENOM" id="CLU_134973_10_4_9"/>
<dbReference type="EMBL" id="QXVO01000032">
    <property type="protein sequence ID" value="RIO44177.1"/>
    <property type="molecule type" value="Genomic_DNA"/>
</dbReference>
<gene>
    <name evidence="1" type="ORF">BUZ57_09705</name>
</gene>
<dbReference type="Proteomes" id="UP000285625">
    <property type="component" value="Unassembled WGS sequence"/>
</dbReference>
<sequence length="67" mass="7373">MSKHTINVEGMTCQHCKAAVEDAVKENKEVLSVNASPDANQVEVELTDDGALHDVKQRIYDAGYEVK</sequence>
<dbReference type="Pfam" id="PF00403">
    <property type="entry name" value="HMA"/>
    <property type="match status" value="1"/>
</dbReference>
<proteinExistence type="predicted"/>
<dbReference type="PRINTS" id="PR00944">
    <property type="entry name" value="CUEXPORT"/>
</dbReference>
<protein>
    <submittedName>
        <fullName evidence="1">Copper chaperone</fullName>
    </submittedName>
</protein>
<dbReference type="InterPro" id="IPR006121">
    <property type="entry name" value="HMA_dom"/>
</dbReference>
<organism evidence="1 2">
    <name type="scientific">Staphylococcus hyicus</name>
    <dbReference type="NCBI Taxonomy" id="1284"/>
    <lineage>
        <taxon>Bacteria</taxon>
        <taxon>Bacillati</taxon>
        <taxon>Bacillota</taxon>
        <taxon>Bacilli</taxon>
        <taxon>Bacillales</taxon>
        <taxon>Staphylococcaceae</taxon>
        <taxon>Staphylococcus</taxon>
    </lineage>
</organism>
<dbReference type="GO" id="GO:0006825">
    <property type="term" value="P:copper ion transport"/>
    <property type="evidence" value="ECO:0007669"/>
    <property type="project" value="InterPro"/>
</dbReference>
<dbReference type="InterPro" id="IPR000428">
    <property type="entry name" value="Cu-bd"/>
</dbReference>
<accession>A0A0A8HND0</accession>
<evidence type="ECO:0000313" key="2">
    <source>
        <dbReference type="Proteomes" id="UP000285625"/>
    </source>
</evidence>
<dbReference type="GeneID" id="41072606"/>
<dbReference type="InterPro" id="IPR036163">
    <property type="entry name" value="HMA_dom_sf"/>
</dbReference>
<dbReference type="CDD" id="cd00371">
    <property type="entry name" value="HMA"/>
    <property type="match status" value="1"/>
</dbReference>
<dbReference type="GO" id="GO:0005507">
    <property type="term" value="F:copper ion binding"/>
    <property type="evidence" value="ECO:0007669"/>
    <property type="project" value="InterPro"/>
</dbReference>
<evidence type="ECO:0000313" key="1">
    <source>
        <dbReference type="EMBL" id="RIO44177.1"/>
    </source>
</evidence>
<reference evidence="1 2" key="1">
    <citation type="journal article" date="2016" name="Front. Microbiol.">
        <title>Comprehensive Phylogenetic Analysis of Bovine Non-aureus Staphylococci Species Based on Whole-Genome Sequencing.</title>
        <authorList>
            <person name="Naushad S."/>
            <person name="Barkema H.W."/>
            <person name="Luby C."/>
            <person name="Condas L.A."/>
            <person name="Nobrega D.B."/>
            <person name="Carson D.A."/>
            <person name="De Buck J."/>
        </authorList>
    </citation>
    <scope>NUCLEOTIDE SEQUENCE [LARGE SCALE GENOMIC DNA]</scope>
    <source>
        <strain evidence="1 2">SNUC 5959</strain>
    </source>
</reference>
<dbReference type="PROSITE" id="PS50846">
    <property type="entry name" value="HMA_2"/>
    <property type="match status" value="1"/>
</dbReference>
<dbReference type="SUPFAM" id="SSF55008">
    <property type="entry name" value="HMA, heavy metal-associated domain"/>
    <property type="match status" value="1"/>
</dbReference>
<dbReference type="KEGG" id="shu:SHYC_03855"/>
<name>A0A0A8HND0_STAHY</name>